<protein>
    <submittedName>
        <fullName evidence="2">Membrane protein</fullName>
    </submittedName>
</protein>
<feature type="transmembrane region" description="Helical" evidence="1">
    <location>
        <begin position="6"/>
        <end position="27"/>
    </location>
</feature>
<gene>
    <name evidence="2" type="primary">161</name>
    <name evidence="2" type="ORF">SEA_QUI_161</name>
</gene>
<evidence type="ECO:0000256" key="1">
    <source>
        <dbReference type="SAM" id="Phobius"/>
    </source>
</evidence>
<sequence>MNYDMVETIMLTILGALAVWILISAIFGGKSDE</sequence>
<organism evidence="2 3">
    <name type="scientific">Arthrobacter phage Qui</name>
    <dbReference type="NCBI Taxonomy" id="2603260"/>
    <lineage>
        <taxon>Viruses</taxon>
        <taxon>Duplodnaviria</taxon>
        <taxon>Heunggongvirae</taxon>
        <taxon>Uroviricota</taxon>
        <taxon>Caudoviricetes</taxon>
        <taxon>Quivirus</taxon>
        <taxon>Quivirus qui</taxon>
    </lineage>
</organism>
<dbReference type="RefSeq" id="YP_010660527.1">
    <property type="nucleotide sequence ID" value="NC_070877.1"/>
</dbReference>
<name>A0A5B8WPW9_9CAUD</name>
<keyword evidence="1" id="KW-0472">Membrane</keyword>
<evidence type="ECO:0000313" key="3">
    <source>
        <dbReference type="Proteomes" id="UP000321915"/>
    </source>
</evidence>
<dbReference type="GeneID" id="77936522"/>
<dbReference type="EMBL" id="MN183282">
    <property type="protein sequence ID" value="QED11738.1"/>
    <property type="molecule type" value="Genomic_DNA"/>
</dbReference>
<keyword evidence="1" id="KW-0812">Transmembrane</keyword>
<dbReference type="Proteomes" id="UP000321915">
    <property type="component" value="Segment"/>
</dbReference>
<reference evidence="2 3" key="1">
    <citation type="submission" date="2019-07" db="EMBL/GenBank/DDBJ databases">
        <authorList>
            <person name="Abdullah A."/>
            <person name="Lima G.C."/>
            <person name="Cuneo C.K."/>
            <person name="Ennest D.C."/>
            <person name="Fritz K.J."/>
            <person name="Johnson B.T."/>
            <person name="Larson S.M."/>
            <person name="Lemunyete M.N."/>
            <person name="Murray M.B."/>
            <person name="Osmond D.E."/>
            <person name="Patras K.A."/>
            <person name="Ransibrahmanakul S."/>
            <person name="Simpson K.A."/>
            <person name="Thull B.S."/>
            <person name="Wetzel S."/>
            <person name="Bonilla J.A."/>
            <person name="Klyczek K."/>
            <person name="Garlena R.A."/>
            <person name="Russell D.A."/>
            <person name="Pope W.H."/>
            <person name="Jacobs-Sera D."/>
            <person name="Hatfull G.F."/>
        </authorList>
    </citation>
    <scope>NUCLEOTIDE SEQUENCE [LARGE SCALE GENOMIC DNA]</scope>
</reference>
<dbReference type="KEGG" id="vg:77936522"/>
<keyword evidence="1" id="KW-1133">Transmembrane helix</keyword>
<proteinExistence type="predicted"/>
<evidence type="ECO:0000313" key="2">
    <source>
        <dbReference type="EMBL" id="QED11738.1"/>
    </source>
</evidence>
<keyword evidence="3" id="KW-1185">Reference proteome</keyword>
<accession>A0A5B8WPW9</accession>